<evidence type="ECO:0000313" key="1">
    <source>
        <dbReference type="EMBL" id="KAH0866909.1"/>
    </source>
</evidence>
<accession>A0ABQ7YGP6</accession>
<protein>
    <submittedName>
        <fullName evidence="1">Uncharacterized protein</fullName>
    </submittedName>
</protein>
<name>A0ABQ7YGP6_BRANA</name>
<sequence>MGCQCAKHVWRQCLCLWHLDTTKDDNMCERCLWIKEFGLFLRDFEPISVIRDTRKWGRCNLSAPYLFKFCAIFFLSSNECNEGLTCKTSITNQRME</sequence>
<evidence type="ECO:0000313" key="2">
    <source>
        <dbReference type="Proteomes" id="UP000824890"/>
    </source>
</evidence>
<comment type="caution">
    <text evidence="1">The sequence shown here is derived from an EMBL/GenBank/DDBJ whole genome shotgun (WGS) entry which is preliminary data.</text>
</comment>
<reference evidence="1 2" key="1">
    <citation type="submission" date="2021-05" db="EMBL/GenBank/DDBJ databases">
        <title>Genome Assembly of Synthetic Allotetraploid Brassica napus Reveals Homoeologous Exchanges between Subgenomes.</title>
        <authorList>
            <person name="Davis J.T."/>
        </authorList>
    </citation>
    <scope>NUCLEOTIDE SEQUENCE [LARGE SCALE GENOMIC DNA]</scope>
    <source>
        <strain evidence="2">cv. Da-Ae</strain>
        <tissue evidence="1">Seedling</tissue>
    </source>
</reference>
<dbReference type="Proteomes" id="UP000824890">
    <property type="component" value="Unassembled WGS sequence"/>
</dbReference>
<organism evidence="1 2">
    <name type="scientific">Brassica napus</name>
    <name type="common">Rape</name>
    <dbReference type="NCBI Taxonomy" id="3708"/>
    <lineage>
        <taxon>Eukaryota</taxon>
        <taxon>Viridiplantae</taxon>
        <taxon>Streptophyta</taxon>
        <taxon>Embryophyta</taxon>
        <taxon>Tracheophyta</taxon>
        <taxon>Spermatophyta</taxon>
        <taxon>Magnoliopsida</taxon>
        <taxon>eudicotyledons</taxon>
        <taxon>Gunneridae</taxon>
        <taxon>Pentapetalae</taxon>
        <taxon>rosids</taxon>
        <taxon>malvids</taxon>
        <taxon>Brassicales</taxon>
        <taxon>Brassicaceae</taxon>
        <taxon>Brassiceae</taxon>
        <taxon>Brassica</taxon>
    </lineage>
</organism>
<dbReference type="EMBL" id="JAGKQM010000017">
    <property type="protein sequence ID" value="KAH0866909.1"/>
    <property type="molecule type" value="Genomic_DNA"/>
</dbReference>
<proteinExistence type="predicted"/>
<keyword evidence="2" id="KW-1185">Reference proteome</keyword>
<gene>
    <name evidence="1" type="ORF">HID58_073931</name>
</gene>